<evidence type="ECO:0000313" key="6">
    <source>
        <dbReference type="EMBL" id="GIQ67939.1"/>
    </source>
</evidence>
<dbReference type="PANTHER" id="PTHR33823:SF4">
    <property type="entry name" value="GENERAL STRESS PROTEIN 16O"/>
    <property type="match status" value="1"/>
</dbReference>
<evidence type="ECO:0000256" key="4">
    <source>
        <dbReference type="PROSITE-ProRule" id="PRU00510"/>
    </source>
</evidence>
<dbReference type="InterPro" id="IPR014240">
    <property type="entry name" value="YteA"/>
</dbReference>
<keyword evidence="7" id="KW-1185">Reference proteome</keyword>
<keyword evidence="1" id="KW-0479">Metal-binding</keyword>
<keyword evidence="2" id="KW-0863">Zinc-finger</keyword>
<dbReference type="Gene3D" id="1.20.120.910">
    <property type="entry name" value="DksA, coiled-coil domain"/>
    <property type="match status" value="1"/>
</dbReference>
<evidence type="ECO:0000259" key="5">
    <source>
        <dbReference type="Pfam" id="PF01258"/>
    </source>
</evidence>
<feature type="zinc finger region" description="dksA C4-type" evidence="4">
    <location>
        <begin position="94"/>
        <end position="118"/>
    </location>
</feature>
<dbReference type="GO" id="GO:0008270">
    <property type="term" value="F:zinc ion binding"/>
    <property type="evidence" value="ECO:0007669"/>
    <property type="project" value="UniProtKB-KW"/>
</dbReference>
<dbReference type="SUPFAM" id="SSF57716">
    <property type="entry name" value="Glucocorticoid receptor-like (DNA-binding domain)"/>
    <property type="match status" value="1"/>
</dbReference>
<reference evidence="6" key="1">
    <citation type="submission" date="2021-04" db="EMBL/GenBank/DDBJ databases">
        <title>Draft genome sequence of Xylanibacillus composti strain K13.</title>
        <authorList>
            <person name="Uke A."/>
            <person name="Chhe C."/>
            <person name="Baramee S."/>
            <person name="Kosugi A."/>
        </authorList>
    </citation>
    <scope>NUCLEOTIDE SEQUENCE</scope>
    <source>
        <strain evidence="6">K13</strain>
    </source>
</reference>
<dbReference type="InterPro" id="IPR037187">
    <property type="entry name" value="DnaK_N"/>
</dbReference>
<dbReference type="Pfam" id="PF01258">
    <property type="entry name" value="zf-dskA_traR"/>
    <property type="match status" value="1"/>
</dbReference>
<dbReference type="RefSeq" id="WP_213410566.1">
    <property type="nucleotide sequence ID" value="NZ_BOVK01000011.1"/>
</dbReference>
<keyword evidence="3" id="KW-0862">Zinc</keyword>
<gene>
    <name evidence="6" type="ORF">XYCOK13_07630</name>
</gene>
<dbReference type="AlphaFoldDB" id="A0A8J4M0X6"/>
<dbReference type="PANTHER" id="PTHR33823">
    <property type="entry name" value="RNA POLYMERASE-BINDING TRANSCRIPTION FACTOR DKSA-RELATED"/>
    <property type="match status" value="1"/>
</dbReference>
<dbReference type="Proteomes" id="UP000677918">
    <property type="component" value="Unassembled WGS sequence"/>
</dbReference>
<dbReference type="PROSITE" id="PS51128">
    <property type="entry name" value="ZF_DKSA_2"/>
    <property type="match status" value="1"/>
</dbReference>
<protein>
    <submittedName>
        <fullName evidence="6">TraR/DksA C4-type zinc finger protein</fullName>
    </submittedName>
</protein>
<name>A0A8J4M0X6_9BACL</name>
<comment type="caution">
    <text evidence="6">The sequence shown here is derived from an EMBL/GenBank/DDBJ whole genome shotgun (WGS) entry which is preliminary data.</text>
</comment>
<proteinExistence type="predicted"/>
<dbReference type="EMBL" id="BOVK01000011">
    <property type="protein sequence ID" value="GIQ67939.1"/>
    <property type="molecule type" value="Genomic_DNA"/>
</dbReference>
<evidence type="ECO:0000256" key="3">
    <source>
        <dbReference type="ARBA" id="ARBA00022833"/>
    </source>
</evidence>
<dbReference type="NCBIfam" id="TIGR02890">
    <property type="entry name" value="bacill_yteA"/>
    <property type="match status" value="1"/>
</dbReference>
<evidence type="ECO:0000256" key="1">
    <source>
        <dbReference type="ARBA" id="ARBA00022723"/>
    </source>
</evidence>
<dbReference type="SUPFAM" id="SSF109635">
    <property type="entry name" value="DnaK suppressor protein DksA, alpha-hairpin domain"/>
    <property type="match status" value="1"/>
</dbReference>
<evidence type="ECO:0000313" key="7">
    <source>
        <dbReference type="Proteomes" id="UP000677918"/>
    </source>
</evidence>
<evidence type="ECO:0000256" key="2">
    <source>
        <dbReference type="ARBA" id="ARBA00022771"/>
    </source>
</evidence>
<dbReference type="InterPro" id="IPR000962">
    <property type="entry name" value="Znf_DskA_TraR"/>
</dbReference>
<sequence>MPHLTRQQIEHLRSELNRELREAENLLTSSDHFGMGHAQNISQELSAYDNHPGDMASELYEREKDLALNEHAELHRIAVLESLERMDAGTYGTCVACGKKIPYERLQAVPSTRFCVQHAEDEASLRRPVEETFLQPPFGRTSLDEREDQTQFDGEDAWQIVSEWGTSTSPALAENRNMGDYDEAEFEETDHDGYVEAIESFLATDITGRHITVVRNAEYRSYMENQEGDHDLEADMQADELS</sequence>
<accession>A0A8J4M0X6</accession>
<organism evidence="6 7">
    <name type="scientific">Xylanibacillus composti</name>
    <dbReference type="NCBI Taxonomy" id="1572762"/>
    <lineage>
        <taxon>Bacteria</taxon>
        <taxon>Bacillati</taxon>
        <taxon>Bacillota</taxon>
        <taxon>Bacilli</taxon>
        <taxon>Bacillales</taxon>
        <taxon>Paenibacillaceae</taxon>
        <taxon>Xylanibacillus</taxon>
    </lineage>
</organism>
<feature type="domain" description="Zinc finger DksA/TraR C4-type" evidence="5">
    <location>
        <begin position="89"/>
        <end position="116"/>
    </location>
</feature>